<dbReference type="PIRSF" id="PIRSF001467">
    <property type="entry name" value="Peptidylpro_ismrse"/>
    <property type="match status" value="1"/>
</dbReference>
<dbReference type="InterPro" id="IPR002130">
    <property type="entry name" value="Cyclophilin-type_PPIase_dom"/>
</dbReference>
<dbReference type="GO" id="GO:0016018">
    <property type="term" value="F:cyclosporin A binding"/>
    <property type="evidence" value="ECO:0007669"/>
    <property type="project" value="TreeGrafter"/>
</dbReference>
<comment type="function">
    <text evidence="4">PPIases accelerate the folding of proteins. It catalyzes the cis-trans isomerization of proline imidic peptide bonds in oligopeptides.</text>
</comment>
<dbReference type="PROSITE" id="PS00170">
    <property type="entry name" value="CSA_PPIASE_1"/>
    <property type="match status" value="1"/>
</dbReference>
<gene>
    <name evidence="6" type="ORF">HAND1043_LOCUS2935</name>
</gene>
<dbReference type="GO" id="GO:0005737">
    <property type="term" value="C:cytoplasm"/>
    <property type="evidence" value="ECO:0007669"/>
    <property type="project" value="TreeGrafter"/>
</dbReference>
<dbReference type="GO" id="GO:0003755">
    <property type="term" value="F:peptidyl-prolyl cis-trans isomerase activity"/>
    <property type="evidence" value="ECO:0007669"/>
    <property type="project" value="UniProtKB-UniRule"/>
</dbReference>
<dbReference type="PROSITE" id="PS50072">
    <property type="entry name" value="CSA_PPIASE_2"/>
    <property type="match status" value="1"/>
</dbReference>
<organism evidence="6">
    <name type="scientific">Hemiselmis andersenii</name>
    <name type="common">Cryptophyte alga</name>
    <dbReference type="NCBI Taxonomy" id="464988"/>
    <lineage>
        <taxon>Eukaryota</taxon>
        <taxon>Cryptophyceae</taxon>
        <taxon>Cryptomonadales</taxon>
        <taxon>Hemiselmidaceae</taxon>
        <taxon>Hemiselmis</taxon>
    </lineage>
</organism>
<dbReference type="InterPro" id="IPR029000">
    <property type="entry name" value="Cyclophilin-like_dom_sf"/>
</dbReference>
<name>A0A6U4IER7_HEMAN</name>
<dbReference type="SUPFAM" id="SSF50891">
    <property type="entry name" value="Cyclophilin-like"/>
    <property type="match status" value="1"/>
</dbReference>
<dbReference type="AlphaFoldDB" id="A0A6U4IER7"/>
<dbReference type="PANTHER" id="PTHR11071:SF561">
    <property type="entry name" value="PEPTIDYL-PROLYL CIS-TRANS ISOMERASE D-RELATED"/>
    <property type="match status" value="1"/>
</dbReference>
<dbReference type="PRINTS" id="PR00153">
    <property type="entry name" value="CSAPPISMRASE"/>
</dbReference>
<evidence type="ECO:0000259" key="5">
    <source>
        <dbReference type="PROSITE" id="PS50072"/>
    </source>
</evidence>
<dbReference type="FunFam" id="2.40.100.10:FF:000025">
    <property type="entry name" value="Peptidyl-prolyl cis-trans isomerase CYP19-2"/>
    <property type="match status" value="1"/>
</dbReference>
<dbReference type="EC" id="5.2.1.8" evidence="4"/>
<evidence type="ECO:0000313" key="6">
    <source>
        <dbReference type="EMBL" id="CAD8736443.1"/>
    </source>
</evidence>
<evidence type="ECO:0000256" key="2">
    <source>
        <dbReference type="ARBA" id="ARBA00023110"/>
    </source>
</evidence>
<dbReference type="InterPro" id="IPR020892">
    <property type="entry name" value="Cyclophilin-type_PPIase_CS"/>
</dbReference>
<dbReference type="Pfam" id="PF00160">
    <property type="entry name" value="Pro_isomerase"/>
    <property type="match status" value="1"/>
</dbReference>
<evidence type="ECO:0000256" key="1">
    <source>
        <dbReference type="ARBA" id="ARBA00000971"/>
    </source>
</evidence>
<proteinExistence type="inferred from homology"/>
<evidence type="ECO:0000256" key="3">
    <source>
        <dbReference type="ARBA" id="ARBA00023235"/>
    </source>
</evidence>
<keyword evidence="3 4" id="KW-0413">Isomerase</keyword>
<dbReference type="EMBL" id="HBFK01004906">
    <property type="protein sequence ID" value="CAD8736443.1"/>
    <property type="molecule type" value="Transcribed_RNA"/>
</dbReference>
<reference evidence="6" key="1">
    <citation type="submission" date="2021-01" db="EMBL/GenBank/DDBJ databases">
        <authorList>
            <person name="Corre E."/>
            <person name="Pelletier E."/>
            <person name="Niang G."/>
            <person name="Scheremetjew M."/>
            <person name="Finn R."/>
            <person name="Kale V."/>
            <person name="Holt S."/>
            <person name="Cochrane G."/>
            <person name="Meng A."/>
            <person name="Brown T."/>
            <person name="Cohen L."/>
        </authorList>
    </citation>
    <scope>NUCLEOTIDE SEQUENCE</scope>
    <source>
        <strain evidence="6">CCMP441</strain>
    </source>
</reference>
<feature type="domain" description="PPIase cyclophilin-type" evidence="5">
    <location>
        <begin position="11"/>
        <end position="177"/>
    </location>
</feature>
<sequence>MATSKKRDEVFLDIGIQGMETGRLTIELYSDIVPKTAENFKLLCTGDRGRGQSGKELSYKNTKFHRIIKGFMVQGGDTTAGNGMGGESIYGETFADENLTHRYKHSEAGVLSMANAGKDTNGSQFFILTAPAPHLDGSHVVFGKIVEGFETLMQMEGVAVTREHMPVGDVRIINCGVLS</sequence>
<protein>
    <recommendedName>
        <fullName evidence="4">Peptidyl-prolyl cis-trans isomerase</fullName>
        <shortName evidence="4">PPIase</shortName>
        <ecNumber evidence="4">5.2.1.8</ecNumber>
    </recommendedName>
</protein>
<dbReference type="InterPro" id="IPR024936">
    <property type="entry name" value="Cyclophilin-type_PPIase"/>
</dbReference>
<comment type="similarity">
    <text evidence="4">Belongs to the cyclophilin-type PPIase family.</text>
</comment>
<dbReference type="PANTHER" id="PTHR11071">
    <property type="entry name" value="PEPTIDYL-PROLYL CIS-TRANS ISOMERASE"/>
    <property type="match status" value="1"/>
</dbReference>
<accession>A0A6U4IER7</accession>
<dbReference type="GO" id="GO:0006457">
    <property type="term" value="P:protein folding"/>
    <property type="evidence" value="ECO:0007669"/>
    <property type="project" value="InterPro"/>
</dbReference>
<dbReference type="Gene3D" id="2.40.100.10">
    <property type="entry name" value="Cyclophilin-like"/>
    <property type="match status" value="1"/>
</dbReference>
<evidence type="ECO:0000256" key="4">
    <source>
        <dbReference type="RuleBase" id="RU363019"/>
    </source>
</evidence>
<keyword evidence="2 4" id="KW-0697">Rotamase</keyword>
<comment type="catalytic activity">
    <reaction evidence="1 4">
        <text>[protein]-peptidylproline (omega=180) = [protein]-peptidylproline (omega=0)</text>
        <dbReference type="Rhea" id="RHEA:16237"/>
        <dbReference type="Rhea" id="RHEA-COMP:10747"/>
        <dbReference type="Rhea" id="RHEA-COMP:10748"/>
        <dbReference type="ChEBI" id="CHEBI:83833"/>
        <dbReference type="ChEBI" id="CHEBI:83834"/>
        <dbReference type="EC" id="5.2.1.8"/>
    </reaction>
</comment>